<dbReference type="InterPro" id="IPR011335">
    <property type="entry name" value="Restrct_endonuc-II-like"/>
</dbReference>
<dbReference type="EMBL" id="CP119108">
    <property type="protein sequence ID" value="WEG10148.1"/>
    <property type="molecule type" value="Genomic_DNA"/>
</dbReference>
<gene>
    <name evidence="1" type="ORF">PU630_06235</name>
</gene>
<reference evidence="1 2" key="1">
    <citation type="submission" date="2023-03" db="EMBL/GenBank/DDBJ databases">
        <title>Genome sequence of Microbacterium sp. KACC 23027.</title>
        <authorList>
            <person name="Kim S."/>
            <person name="Heo J."/>
            <person name="Kwon S.-W."/>
        </authorList>
    </citation>
    <scope>NUCLEOTIDE SEQUENCE [LARGE SCALE GENOMIC DNA]</scope>
    <source>
        <strain evidence="1 2">KACC 23027</strain>
    </source>
</reference>
<name>A0ABY8C157_9MICO</name>
<evidence type="ECO:0000313" key="2">
    <source>
        <dbReference type="Proteomes" id="UP001214553"/>
    </source>
</evidence>
<dbReference type="Proteomes" id="UP001214553">
    <property type="component" value="Chromosome"/>
</dbReference>
<keyword evidence="2" id="KW-1185">Reference proteome</keyword>
<accession>A0ABY8C157</accession>
<dbReference type="RefSeq" id="WP_275279472.1">
    <property type="nucleotide sequence ID" value="NZ_CP119108.1"/>
</dbReference>
<proteinExistence type="predicted"/>
<evidence type="ECO:0000313" key="1">
    <source>
        <dbReference type="EMBL" id="WEG10148.1"/>
    </source>
</evidence>
<sequence length="314" mass="34866">MPHPPLSSEFLGTSFTFAEARAAGVARRRLAHVDVGHPFRGVYTQGVDLTDLEQRCLALRPHLRAEHWFSHVTAARLWGIPLPWAEADDDPLDVLVIGTHHPARRAQVRAWETADPEVGREIRGRVPLVAAHEAWCQVAALAGDERISDDRLVAAADYVLSGVYHPMTDTWSPLSTREELENAVTRRKGRRGSRRMRAALERARGTVGSVMETLLRLGLIGHGLPEPERQVPVDTAVGLLHADLGYPAARLLIEYQGDEHRISRERWLRDLTRAQLFEDAGFRTMFVGADDVLPDCTALAARVRRALAGRSFGG</sequence>
<evidence type="ECO:0008006" key="3">
    <source>
        <dbReference type="Google" id="ProtNLM"/>
    </source>
</evidence>
<organism evidence="1 2">
    <name type="scientific">Microbacterium horticulturae</name>
    <dbReference type="NCBI Taxonomy" id="3028316"/>
    <lineage>
        <taxon>Bacteria</taxon>
        <taxon>Bacillati</taxon>
        <taxon>Actinomycetota</taxon>
        <taxon>Actinomycetes</taxon>
        <taxon>Micrococcales</taxon>
        <taxon>Microbacteriaceae</taxon>
        <taxon>Microbacterium</taxon>
    </lineage>
</organism>
<protein>
    <recommendedName>
        <fullName evidence="3">DUF559 domain-containing protein</fullName>
    </recommendedName>
</protein>
<dbReference type="SUPFAM" id="SSF52980">
    <property type="entry name" value="Restriction endonuclease-like"/>
    <property type="match status" value="1"/>
</dbReference>